<evidence type="ECO:0000259" key="12">
    <source>
        <dbReference type="Pfam" id="PF04101"/>
    </source>
</evidence>
<sequence length="345" mass="37911">MRILISGGGTGGHFFPAMAALKSFQEKGFDVYYVGSRRGIEAEKVAAFTADFLLLELSGMLGHSALKKLQAGWQLVFAVKELLLLMRRMRPDAVVGFGGYSSAAAIIAGRLMGVPCFIHEQNAIAGLTNRLLDRVTTRSFSAYGNIGEHVGLPLRHSALVPAPADEREHLLILGGSQGSLFLNTFVGDHLGELTDLGMPVYHQTGSLMHEKHMQMLHERYGRQLPANYLPFAFSDDIHHIMAGSVAAISRSGAGAAFELMQLRVPSLFIPFPHAAHDHQYANAKYFEDRGCALVYRQEEFERGAMDKVRTFLSCVDQYHGNMQGLEIDTDASTLTERIIGAIRMS</sequence>
<dbReference type="eggNOG" id="COG0707">
    <property type="taxonomic scope" value="Bacteria"/>
</dbReference>
<comment type="caution">
    <text evidence="10">Lacks conserved residue(s) required for the propagation of feature annotation.</text>
</comment>
<keyword evidence="7 10" id="KW-0472">Membrane</keyword>
<dbReference type="GO" id="GO:0071555">
    <property type="term" value="P:cell wall organization"/>
    <property type="evidence" value="ECO:0007669"/>
    <property type="project" value="UniProtKB-KW"/>
</dbReference>
<dbReference type="CDD" id="cd03785">
    <property type="entry name" value="GT28_MurG"/>
    <property type="match status" value="1"/>
</dbReference>
<name>E6W058_DESIS</name>
<dbReference type="FunCoup" id="E6W058">
    <property type="interactions" value="295"/>
</dbReference>
<keyword evidence="4 10" id="KW-0808">Transferase</keyword>
<dbReference type="HOGENOM" id="CLU_037404_2_0_0"/>
<dbReference type="AlphaFoldDB" id="E6W058"/>
<evidence type="ECO:0000256" key="7">
    <source>
        <dbReference type="ARBA" id="ARBA00023136"/>
    </source>
</evidence>
<comment type="subcellular location">
    <subcellularLocation>
        <location evidence="10">Cell inner membrane</location>
        <topology evidence="10">Peripheral membrane protein</topology>
        <orientation evidence="10">Cytoplasmic side</orientation>
    </subcellularLocation>
</comment>
<dbReference type="InParanoid" id="E6W058"/>
<dbReference type="GO" id="GO:0008360">
    <property type="term" value="P:regulation of cell shape"/>
    <property type="evidence" value="ECO:0007669"/>
    <property type="project" value="UniProtKB-KW"/>
</dbReference>
<dbReference type="KEGG" id="din:Selin_0431"/>
<feature type="domain" description="Glycosyltransferase family 28 N-terminal" evidence="11">
    <location>
        <begin position="3"/>
        <end position="139"/>
    </location>
</feature>
<reference evidence="13 14" key="1">
    <citation type="submission" date="2010-12" db="EMBL/GenBank/DDBJ databases">
        <title>Complete sequence of Desulfurispirillum indicum S5.</title>
        <authorList>
            <consortium name="US DOE Joint Genome Institute"/>
            <person name="Lucas S."/>
            <person name="Copeland A."/>
            <person name="Lapidus A."/>
            <person name="Cheng J.-F."/>
            <person name="Goodwin L."/>
            <person name="Pitluck S."/>
            <person name="Chertkov O."/>
            <person name="Held B."/>
            <person name="Detter J.C."/>
            <person name="Han C."/>
            <person name="Tapia R."/>
            <person name="Land M."/>
            <person name="Hauser L."/>
            <person name="Kyrpides N."/>
            <person name="Ivanova N."/>
            <person name="Mikhailova N."/>
            <person name="Haggblom M."/>
            <person name="Rauschenbach I."/>
            <person name="Bini E."/>
            <person name="Woyke T."/>
        </authorList>
    </citation>
    <scope>NUCLEOTIDE SEQUENCE [LARGE SCALE GENOMIC DNA]</scope>
    <source>
        <strain evidence="14">ATCC BAA-1389 / DSM 22839 / S5</strain>
    </source>
</reference>
<dbReference type="GO" id="GO:0009252">
    <property type="term" value="P:peptidoglycan biosynthetic process"/>
    <property type="evidence" value="ECO:0007669"/>
    <property type="project" value="UniProtKB-UniRule"/>
</dbReference>
<accession>E6W058</accession>
<organism evidence="13 14">
    <name type="scientific">Desulfurispirillum indicum (strain ATCC BAA-1389 / DSM 22839 / S5)</name>
    <dbReference type="NCBI Taxonomy" id="653733"/>
    <lineage>
        <taxon>Bacteria</taxon>
        <taxon>Pseudomonadati</taxon>
        <taxon>Chrysiogenota</taxon>
        <taxon>Chrysiogenia</taxon>
        <taxon>Chrysiogenales</taxon>
        <taxon>Chrysiogenaceae</taxon>
        <taxon>Desulfurispirillum</taxon>
    </lineage>
</organism>
<feature type="domain" description="Glycosyl transferase family 28 C-terminal" evidence="12">
    <location>
        <begin position="170"/>
        <end position="301"/>
    </location>
</feature>
<evidence type="ECO:0000256" key="8">
    <source>
        <dbReference type="ARBA" id="ARBA00023306"/>
    </source>
</evidence>
<dbReference type="Pfam" id="PF04101">
    <property type="entry name" value="Glyco_tran_28_C"/>
    <property type="match status" value="1"/>
</dbReference>
<gene>
    <name evidence="10" type="primary">murG</name>
    <name evidence="13" type="ordered locus">Selin_0431</name>
</gene>
<evidence type="ECO:0000256" key="1">
    <source>
        <dbReference type="ARBA" id="ARBA00022475"/>
    </source>
</evidence>
<keyword evidence="10" id="KW-0997">Cell inner membrane</keyword>
<evidence type="ECO:0000256" key="6">
    <source>
        <dbReference type="ARBA" id="ARBA00022984"/>
    </source>
</evidence>
<dbReference type="Gene3D" id="3.40.50.2000">
    <property type="entry name" value="Glycogen Phosphorylase B"/>
    <property type="match status" value="2"/>
</dbReference>
<dbReference type="PANTHER" id="PTHR21015:SF22">
    <property type="entry name" value="GLYCOSYLTRANSFERASE"/>
    <property type="match status" value="1"/>
</dbReference>
<keyword evidence="8 10" id="KW-0131">Cell cycle</keyword>
<evidence type="ECO:0000313" key="14">
    <source>
        <dbReference type="Proteomes" id="UP000002572"/>
    </source>
</evidence>
<evidence type="ECO:0000256" key="2">
    <source>
        <dbReference type="ARBA" id="ARBA00022618"/>
    </source>
</evidence>
<feature type="binding site" evidence="10">
    <location>
        <position position="176"/>
    </location>
    <ligand>
        <name>UDP-N-acetyl-alpha-D-glucosamine</name>
        <dbReference type="ChEBI" id="CHEBI:57705"/>
    </ligand>
</feature>
<evidence type="ECO:0000256" key="9">
    <source>
        <dbReference type="ARBA" id="ARBA00023316"/>
    </source>
</evidence>
<feature type="binding site" evidence="10">
    <location>
        <position position="155"/>
    </location>
    <ligand>
        <name>UDP-N-acetyl-alpha-D-glucosamine</name>
        <dbReference type="ChEBI" id="CHEBI:57705"/>
    </ligand>
</feature>
<dbReference type="UniPathway" id="UPA00219"/>
<dbReference type="RefSeq" id="WP_013505073.1">
    <property type="nucleotide sequence ID" value="NC_014836.1"/>
</dbReference>
<evidence type="ECO:0000256" key="5">
    <source>
        <dbReference type="ARBA" id="ARBA00022960"/>
    </source>
</evidence>
<dbReference type="EMBL" id="CP002432">
    <property type="protein sequence ID" value="ADU65184.1"/>
    <property type="molecule type" value="Genomic_DNA"/>
</dbReference>
<dbReference type="GO" id="GO:0050511">
    <property type="term" value="F:undecaprenyldiphospho-muramoylpentapeptide beta-N-acetylglucosaminyltransferase activity"/>
    <property type="evidence" value="ECO:0007669"/>
    <property type="project" value="UniProtKB-UniRule"/>
</dbReference>
<evidence type="ECO:0000259" key="11">
    <source>
        <dbReference type="Pfam" id="PF03033"/>
    </source>
</evidence>
<dbReference type="GO" id="GO:0005975">
    <property type="term" value="P:carbohydrate metabolic process"/>
    <property type="evidence" value="ECO:0007669"/>
    <property type="project" value="InterPro"/>
</dbReference>
<keyword evidence="6 10" id="KW-0573">Peptidoglycan synthesis</keyword>
<feature type="binding site" evidence="10">
    <location>
        <begin position="10"/>
        <end position="12"/>
    </location>
    <ligand>
        <name>UDP-N-acetyl-alpha-D-glucosamine</name>
        <dbReference type="ChEBI" id="CHEBI:57705"/>
    </ligand>
</feature>
<dbReference type="Pfam" id="PF03033">
    <property type="entry name" value="Glyco_transf_28"/>
    <property type="match status" value="1"/>
</dbReference>
<dbReference type="HAMAP" id="MF_00033">
    <property type="entry name" value="MurG"/>
    <property type="match status" value="1"/>
</dbReference>
<dbReference type="GO" id="GO:0051991">
    <property type="term" value="F:UDP-N-acetyl-D-glucosamine:N-acetylmuramoyl-L-alanyl-D-glutamyl-meso-2,6-diaminopimelyl-D-alanyl-D-alanine-diphosphoundecaprenol 4-beta-N-acetylglucosaminlytransferase activity"/>
    <property type="evidence" value="ECO:0007669"/>
    <property type="project" value="RHEA"/>
</dbReference>
<keyword evidence="14" id="KW-1185">Reference proteome</keyword>
<dbReference type="InterPro" id="IPR004276">
    <property type="entry name" value="GlycoTrans_28_N"/>
</dbReference>
<comment type="pathway">
    <text evidence="10">Cell wall biogenesis; peptidoglycan biosynthesis.</text>
</comment>
<evidence type="ECO:0000313" key="13">
    <source>
        <dbReference type="EMBL" id="ADU65184.1"/>
    </source>
</evidence>
<protein>
    <recommendedName>
        <fullName evidence="10">UDP-N-acetylglucosamine--N-acetylmuramyl-(pentapeptide) pyrophosphoryl-undecaprenol N-acetylglucosamine transferase</fullName>
        <ecNumber evidence="10">2.4.1.227</ecNumber>
    </recommendedName>
    <alternativeName>
        <fullName evidence="10">Undecaprenyl-PP-MurNAc-pentapeptide-UDPGlcNAc GlcNAc transferase</fullName>
    </alternativeName>
</protein>
<evidence type="ECO:0000256" key="10">
    <source>
        <dbReference type="HAMAP-Rule" id="MF_00033"/>
    </source>
</evidence>
<keyword evidence="5 10" id="KW-0133">Cell shape</keyword>
<evidence type="ECO:0000256" key="4">
    <source>
        <dbReference type="ARBA" id="ARBA00022679"/>
    </source>
</evidence>
<keyword evidence="1 10" id="KW-1003">Cell membrane</keyword>
<dbReference type="GO" id="GO:0051301">
    <property type="term" value="P:cell division"/>
    <property type="evidence" value="ECO:0007669"/>
    <property type="project" value="UniProtKB-KW"/>
</dbReference>
<dbReference type="STRING" id="653733.Selin_0431"/>
<feature type="binding site" evidence="10">
    <location>
        <position position="122"/>
    </location>
    <ligand>
        <name>UDP-N-acetyl-alpha-D-glucosamine</name>
        <dbReference type="ChEBI" id="CHEBI:57705"/>
    </ligand>
</feature>
<dbReference type="EC" id="2.4.1.227" evidence="10"/>
<proteinExistence type="inferred from homology"/>
<feature type="binding site" evidence="10">
    <location>
        <position position="279"/>
    </location>
    <ligand>
        <name>UDP-N-acetyl-alpha-D-glucosamine</name>
        <dbReference type="ChEBI" id="CHEBI:57705"/>
    </ligand>
</feature>
<dbReference type="PANTHER" id="PTHR21015">
    <property type="entry name" value="UDP-N-ACETYLGLUCOSAMINE--N-ACETYLMURAMYL-(PENTAPEPTIDE) PYROPHOSPHORYL-UNDECAPRENOL N-ACETYLGLUCOSAMINE TRANSFERASE 1"/>
    <property type="match status" value="1"/>
</dbReference>
<keyword evidence="9 10" id="KW-0961">Cell wall biogenesis/degradation</keyword>
<dbReference type="GO" id="GO:0005886">
    <property type="term" value="C:plasma membrane"/>
    <property type="evidence" value="ECO:0007669"/>
    <property type="project" value="UniProtKB-SubCell"/>
</dbReference>
<comment type="function">
    <text evidence="10">Cell wall formation. Catalyzes the transfer of a GlcNAc subunit on undecaprenyl-pyrophosphoryl-MurNAc-pentapeptide (lipid intermediate I) to form undecaprenyl-pyrophosphoryl-MurNAc-(pentapeptide)GlcNAc (lipid intermediate II).</text>
</comment>
<evidence type="ECO:0000256" key="3">
    <source>
        <dbReference type="ARBA" id="ARBA00022676"/>
    </source>
</evidence>
<comment type="catalytic activity">
    <reaction evidence="10">
        <text>di-trans,octa-cis-undecaprenyl diphospho-N-acetyl-alpha-D-muramoyl-L-alanyl-D-glutamyl-meso-2,6-diaminopimeloyl-D-alanyl-D-alanine + UDP-N-acetyl-alpha-D-glucosamine = di-trans,octa-cis-undecaprenyl diphospho-[N-acetyl-alpha-D-glucosaminyl-(1-&gt;4)]-N-acetyl-alpha-D-muramoyl-L-alanyl-D-glutamyl-meso-2,6-diaminopimeloyl-D-alanyl-D-alanine + UDP + H(+)</text>
        <dbReference type="Rhea" id="RHEA:31227"/>
        <dbReference type="ChEBI" id="CHEBI:15378"/>
        <dbReference type="ChEBI" id="CHEBI:57705"/>
        <dbReference type="ChEBI" id="CHEBI:58223"/>
        <dbReference type="ChEBI" id="CHEBI:61387"/>
        <dbReference type="ChEBI" id="CHEBI:61388"/>
        <dbReference type="EC" id="2.4.1.227"/>
    </reaction>
</comment>
<dbReference type="Proteomes" id="UP000002572">
    <property type="component" value="Chromosome"/>
</dbReference>
<keyword evidence="3 10" id="KW-0328">Glycosyltransferase</keyword>
<dbReference type="SUPFAM" id="SSF53756">
    <property type="entry name" value="UDP-Glycosyltransferase/glycogen phosphorylase"/>
    <property type="match status" value="1"/>
</dbReference>
<keyword evidence="2 10" id="KW-0132">Cell division</keyword>
<dbReference type="InterPro" id="IPR007235">
    <property type="entry name" value="Glyco_trans_28_C"/>
</dbReference>
<dbReference type="InterPro" id="IPR006009">
    <property type="entry name" value="GlcNAc_MurG"/>
</dbReference>
<comment type="similarity">
    <text evidence="10">Belongs to the glycosyltransferase 28 family. MurG subfamily.</text>
</comment>